<evidence type="ECO:0000259" key="12">
    <source>
        <dbReference type="Pfam" id="PF13609"/>
    </source>
</evidence>
<evidence type="ECO:0000313" key="14">
    <source>
        <dbReference type="Proteomes" id="UP001058461"/>
    </source>
</evidence>
<sequence length="327" mass="34814">MKKSLIALAIAGAMTAPIVAQADATLYGSVDTRLQFAEDSDANLYVDKAEIGVKGSSDLENLDGVKATYQIEFRLDANGSEEDEFGDLVGTDGNGSNVKGDVTMRKANVGLVGDFGIVQVGRQNRLTEAGEGYTDILMAASNNYMNNDRIGNSVAYVTPMMAGFEAYVQLMVDGGNADTEEDVDAWMLGFNYSIMDLSLSVGYTEIDGNYVDTALVDSGASDSELLVVGAGYNIGDLALGLTYEQADDGTDEDEMYAVAATYKIGNAKLKAVYGQNDYDSSSDEDAYGVQAEYALGKKAGVKAAYTVLDEDGGEQFDTVTLSYYVNF</sequence>
<evidence type="ECO:0000256" key="3">
    <source>
        <dbReference type="ARBA" id="ARBA00022448"/>
    </source>
</evidence>
<evidence type="ECO:0000256" key="1">
    <source>
        <dbReference type="ARBA" id="ARBA00004571"/>
    </source>
</evidence>
<comment type="subunit">
    <text evidence="2">Homotrimer.</text>
</comment>
<evidence type="ECO:0000256" key="7">
    <source>
        <dbReference type="ARBA" id="ARBA00023065"/>
    </source>
</evidence>
<evidence type="ECO:0000313" key="13">
    <source>
        <dbReference type="EMBL" id="UTW13810.1"/>
    </source>
</evidence>
<keyword evidence="9" id="KW-0472">Membrane</keyword>
<organism evidence="13 14">
    <name type="scientific">Marinobacterium rhizophilum</name>
    <dbReference type="NCBI Taxonomy" id="420402"/>
    <lineage>
        <taxon>Bacteria</taxon>
        <taxon>Pseudomonadati</taxon>
        <taxon>Pseudomonadota</taxon>
        <taxon>Gammaproteobacteria</taxon>
        <taxon>Oceanospirillales</taxon>
        <taxon>Oceanospirillaceae</taxon>
        <taxon>Marinobacterium</taxon>
    </lineage>
</organism>
<name>A0ABY5HNC5_9GAMM</name>
<keyword evidence="3" id="KW-0813">Transport</keyword>
<evidence type="ECO:0000256" key="8">
    <source>
        <dbReference type="ARBA" id="ARBA00023114"/>
    </source>
</evidence>
<dbReference type="InterPro" id="IPR050298">
    <property type="entry name" value="Gram-neg_bact_OMP"/>
</dbReference>
<protein>
    <submittedName>
        <fullName evidence="13">Porin</fullName>
    </submittedName>
</protein>
<accession>A0ABY5HNC5</accession>
<evidence type="ECO:0000256" key="2">
    <source>
        <dbReference type="ARBA" id="ARBA00011233"/>
    </source>
</evidence>
<keyword evidence="8" id="KW-0626">Porin</keyword>
<dbReference type="RefSeq" id="WP_255855999.1">
    <property type="nucleotide sequence ID" value="NZ_CP073347.1"/>
</dbReference>
<keyword evidence="6 11" id="KW-0732">Signal</keyword>
<dbReference type="Proteomes" id="UP001058461">
    <property type="component" value="Chromosome"/>
</dbReference>
<feature type="domain" description="Porin" evidence="12">
    <location>
        <begin position="7"/>
        <end position="312"/>
    </location>
</feature>
<keyword evidence="7" id="KW-0406">Ion transport</keyword>
<dbReference type="Gene3D" id="2.40.160.10">
    <property type="entry name" value="Porin"/>
    <property type="match status" value="1"/>
</dbReference>
<keyword evidence="4" id="KW-1134">Transmembrane beta strand</keyword>
<evidence type="ECO:0000256" key="4">
    <source>
        <dbReference type="ARBA" id="ARBA00022452"/>
    </source>
</evidence>
<feature type="chain" id="PRO_5047194061" evidence="11">
    <location>
        <begin position="23"/>
        <end position="327"/>
    </location>
</feature>
<feature type="signal peptide" evidence="11">
    <location>
        <begin position="1"/>
        <end position="22"/>
    </location>
</feature>
<keyword evidence="14" id="KW-1185">Reference proteome</keyword>
<evidence type="ECO:0000256" key="11">
    <source>
        <dbReference type="SAM" id="SignalP"/>
    </source>
</evidence>
<dbReference type="InterPro" id="IPR033900">
    <property type="entry name" value="Gram_neg_porin_domain"/>
</dbReference>
<keyword evidence="5" id="KW-0812">Transmembrane</keyword>
<dbReference type="InterPro" id="IPR023614">
    <property type="entry name" value="Porin_dom_sf"/>
</dbReference>
<dbReference type="SUPFAM" id="SSF56935">
    <property type="entry name" value="Porins"/>
    <property type="match status" value="1"/>
</dbReference>
<keyword evidence="10" id="KW-0998">Cell outer membrane</keyword>
<evidence type="ECO:0000256" key="5">
    <source>
        <dbReference type="ARBA" id="ARBA00022692"/>
    </source>
</evidence>
<comment type="subcellular location">
    <subcellularLocation>
        <location evidence="1">Cell outer membrane</location>
        <topology evidence="1">Multi-pass membrane protein</topology>
    </subcellularLocation>
</comment>
<evidence type="ECO:0000256" key="6">
    <source>
        <dbReference type="ARBA" id="ARBA00022729"/>
    </source>
</evidence>
<evidence type="ECO:0000256" key="9">
    <source>
        <dbReference type="ARBA" id="ARBA00023136"/>
    </source>
</evidence>
<reference evidence="13" key="1">
    <citation type="submission" date="2021-04" db="EMBL/GenBank/DDBJ databases">
        <title>Oceanospirillales bacteria with DddD are important DMSP degraders in coastal seawater.</title>
        <authorList>
            <person name="Liu J."/>
        </authorList>
    </citation>
    <scope>NUCLEOTIDE SEQUENCE</scope>
    <source>
        <strain evidence="13">D13-1</strain>
    </source>
</reference>
<proteinExistence type="predicted"/>
<gene>
    <name evidence="13" type="ORF">KDW95_09305</name>
</gene>
<evidence type="ECO:0000256" key="10">
    <source>
        <dbReference type="ARBA" id="ARBA00023237"/>
    </source>
</evidence>
<dbReference type="EMBL" id="CP073347">
    <property type="protein sequence ID" value="UTW13810.1"/>
    <property type="molecule type" value="Genomic_DNA"/>
</dbReference>
<dbReference type="PANTHER" id="PTHR34501:SF9">
    <property type="entry name" value="MAJOR OUTER MEMBRANE PROTEIN P.IA"/>
    <property type="match status" value="1"/>
</dbReference>
<dbReference type="PANTHER" id="PTHR34501">
    <property type="entry name" value="PROTEIN YDDL-RELATED"/>
    <property type="match status" value="1"/>
</dbReference>
<dbReference type="Pfam" id="PF13609">
    <property type="entry name" value="Porin_4"/>
    <property type="match status" value="1"/>
</dbReference>
<dbReference type="CDD" id="cd00342">
    <property type="entry name" value="gram_neg_porins"/>
    <property type="match status" value="1"/>
</dbReference>